<evidence type="ECO:0000313" key="1">
    <source>
        <dbReference type="EMBL" id="GJT73034.1"/>
    </source>
</evidence>
<dbReference type="EMBL" id="BQNB010018314">
    <property type="protein sequence ID" value="GJT73034.1"/>
    <property type="molecule type" value="Genomic_DNA"/>
</dbReference>
<accession>A0ABQ5GCB6</accession>
<comment type="caution">
    <text evidence="1">The sequence shown here is derived from an EMBL/GenBank/DDBJ whole genome shotgun (WGS) entry which is preliminary data.</text>
</comment>
<gene>
    <name evidence="1" type="ORF">Tco_1032320</name>
</gene>
<protein>
    <submittedName>
        <fullName evidence="1">Uncharacterized protein</fullName>
    </submittedName>
</protein>
<reference evidence="1" key="1">
    <citation type="journal article" date="2022" name="Int. J. Mol. Sci.">
        <title>Draft Genome of Tanacetum Coccineum: Genomic Comparison of Closely Related Tanacetum-Family Plants.</title>
        <authorList>
            <person name="Yamashiro T."/>
            <person name="Shiraishi A."/>
            <person name="Nakayama K."/>
            <person name="Satake H."/>
        </authorList>
    </citation>
    <scope>NUCLEOTIDE SEQUENCE</scope>
</reference>
<sequence length="211" mass="22790">MFVVSECLGSKSLPLEVWQDKQVKQSCEATGRNCYHYRSSVGDPLVTNTLGKTLPLVRSTALKSDCMPVYRHRNYCPYCSPGILDSEAAPKHRNCISLTSQGISLKKFIGTVLTLTGQTATVHSSPGPAPNLLTLGPISSGLVPNPPPAAPYVPPTNKELEILFQPMFDEYFESSTVDRLVPPAQLKRPIGEVIPSSSESTILIITSSCSA</sequence>
<reference evidence="1" key="2">
    <citation type="submission" date="2022-01" db="EMBL/GenBank/DDBJ databases">
        <authorList>
            <person name="Yamashiro T."/>
            <person name="Shiraishi A."/>
            <person name="Satake H."/>
            <person name="Nakayama K."/>
        </authorList>
    </citation>
    <scope>NUCLEOTIDE SEQUENCE</scope>
</reference>
<evidence type="ECO:0000313" key="2">
    <source>
        <dbReference type="Proteomes" id="UP001151760"/>
    </source>
</evidence>
<organism evidence="1 2">
    <name type="scientific">Tanacetum coccineum</name>
    <dbReference type="NCBI Taxonomy" id="301880"/>
    <lineage>
        <taxon>Eukaryota</taxon>
        <taxon>Viridiplantae</taxon>
        <taxon>Streptophyta</taxon>
        <taxon>Embryophyta</taxon>
        <taxon>Tracheophyta</taxon>
        <taxon>Spermatophyta</taxon>
        <taxon>Magnoliopsida</taxon>
        <taxon>eudicotyledons</taxon>
        <taxon>Gunneridae</taxon>
        <taxon>Pentapetalae</taxon>
        <taxon>asterids</taxon>
        <taxon>campanulids</taxon>
        <taxon>Asterales</taxon>
        <taxon>Asteraceae</taxon>
        <taxon>Asteroideae</taxon>
        <taxon>Anthemideae</taxon>
        <taxon>Anthemidinae</taxon>
        <taxon>Tanacetum</taxon>
    </lineage>
</organism>
<name>A0ABQ5GCB6_9ASTR</name>
<proteinExistence type="predicted"/>
<keyword evidence="2" id="KW-1185">Reference proteome</keyword>
<dbReference type="Proteomes" id="UP001151760">
    <property type="component" value="Unassembled WGS sequence"/>
</dbReference>